<evidence type="ECO:0000313" key="1">
    <source>
        <dbReference type="EMBL" id="MPD06952.1"/>
    </source>
</evidence>
<keyword evidence="2" id="KW-1185">Reference proteome</keyword>
<reference evidence="1 2" key="1">
    <citation type="submission" date="2019-05" db="EMBL/GenBank/DDBJ databases">
        <title>Another draft genome of Portunus trituberculatus and its Hox gene families provides insights of decapod evolution.</title>
        <authorList>
            <person name="Jeong J.-H."/>
            <person name="Song I."/>
            <person name="Kim S."/>
            <person name="Choi T."/>
            <person name="Kim D."/>
            <person name="Ryu S."/>
            <person name="Kim W."/>
        </authorList>
    </citation>
    <scope>NUCLEOTIDE SEQUENCE [LARGE SCALE GENOMIC DNA]</scope>
    <source>
        <tissue evidence="1">Muscle</tissue>
    </source>
</reference>
<dbReference type="EMBL" id="VSRR010153832">
    <property type="protein sequence ID" value="MPD06952.1"/>
    <property type="molecule type" value="Genomic_DNA"/>
</dbReference>
<dbReference type="Proteomes" id="UP000324222">
    <property type="component" value="Unassembled WGS sequence"/>
</dbReference>
<protein>
    <submittedName>
        <fullName evidence="1">Uncharacterized protein</fullName>
    </submittedName>
</protein>
<organism evidence="1 2">
    <name type="scientific">Portunus trituberculatus</name>
    <name type="common">Swimming crab</name>
    <name type="synonym">Neptunus trituberculatus</name>
    <dbReference type="NCBI Taxonomy" id="210409"/>
    <lineage>
        <taxon>Eukaryota</taxon>
        <taxon>Metazoa</taxon>
        <taxon>Ecdysozoa</taxon>
        <taxon>Arthropoda</taxon>
        <taxon>Crustacea</taxon>
        <taxon>Multicrustacea</taxon>
        <taxon>Malacostraca</taxon>
        <taxon>Eumalacostraca</taxon>
        <taxon>Eucarida</taxon>
        <taxon>Decapoda</taxon>
        <taxon>Pleocyemata</taxon>
        <taxon>Brachyura</taxon>
        <taxon>Eubrachyura</taxon>
        <taxon>Portunoidea</taxon>
        <taxon>Portunidae</taxon>
        <taxon>Portuninae</taxon>
        <taxon>Portunus</taxon>
    </lineage>
</organism>
<name>A0A5B7K945_PORTR</name>
<comment type="caution">
    <text evidence="1">The sequence shown here is derived from an EMBL/GenBank/DDBJ whole genome shotgun (WGS) entry which is preliminary data.</text>
</comment>
<gene>
    <name evidence="1" type="ORF">E2C01_102790</name>
</gene>
<accession>A0A5B7K945</accession>
<proteinExistence type="predicted"/>
<sequence length="68" mass="7460">MSSVLPVYTSLITLLSTSPFVSHHPPVCPRVSRLTLRVKMFGGVDSGLAHACIRTLPDHQVLLRLLSH</sequence>
<dbReference type="AlphaFoldDB" id="A0A5B7K945"/>
<evidence type="ECO:0000313" key="2">
    <source>
        <dbReference type="Proteomes" id="UP000324222"/>
    </source>
</evidence>